<gene>
    <name evidence="3" type="ORF">GEV33_008049</name>
</gene>
<dbReference type="PANTHER" id="PTHR23290">
    <property type="entry name" value="RRNA N6-ADENOSINE-METHYLTRANSFERASE METTL5"/>
    <property type="match status" value="1"/>
</dbReference>
<dbReference type="SUPFAM" id="SSF53335">
    <property type="entry name" value="S-adenosyl-L-methionine-dependent methyltransferases"/>
    <property type="match status" value="1"/>
</dbReference>
<dbReference type="PROSITE" id="PS00092">
    <property type="entry name" value="N6_MTASE"/>
    <property type="match status" value="1"/>
</dbReference>
<evidence type="ECO:0000256" key="1">
    <source>
        <dbReference type="SAM" id="MobiDB-lite"/>
    </source>
</evidence>
<sequence>MVLRQVVSSLSDYLHSKFSWLFHNRTPKESSELANRKILEDLQLKKQLLLKQGVASTLNSSALPVLGSTTVPQSDGYSMSSLQRAALQTANSQSTGYFISQDSSFGNLILPLRRLEERLQSISTFERPKVALEQYVTPPHLGCHVLHTMQSQYGDVAGKAVADLGCGCGALSIGAAVLDAAVVVGFEVDADALDVFRENVEDQGVSNVDAVQCDVNRMPDRSDVVALFYVGCTVWFRFHKQFDTVVMNPPFGTKHNEGIDMKFLQVALRLANNVVYSLHKTSTRSHVLKVAESLGAKGEVLAELRYDLPSTFKFHKKKSVDIQAHPHFFKPPPRYHTPKRPATVQVPTPKYHLFAPRNRDHTPLRPPPHPSTTPFTPKTETTPPLMPPPTTNHDTETPTYNAIGPPLTTDTPTIPTTRVPDTPSVPKVSQKQGGETT</sequence>
<dbReference type="GO" id="GO:0008988">
    <property type="term" value="F:rRNA (adenine-N6-)-methyltransferase activity"/>
    <property type="evidence" value="ECO:0007669"/>
    <property type="project" value="TreeGrafter"/>
</dbReference>
<dbReference type="InterPro" id="IPR051720">
    <property type="entry name" value="rRNA_MeTrfase/Polyamine_Synth"/>
</dbReference>
<dbReference type="InterPro" id="IPR025714">
    <property type="entry name" value="Methyltranfer_dom"/>
</dbReference>
<dbReference type="AlphaFoldDB" id="A0A8J6HI77"/>
<dbReference type="GO" id="GO:0003676">
    <property type="term" value="F:nucleic acid binding"/>
    <property type="evidence" value="ECO:0007669"/>
    <property type="project" value="InterPro"/>
</dbReference>
<name>A0A8J6HI77_TENMO</name>
<dbReference type="EMBL" id="JABDTM020023982">
    <property type="protein sequence ID" value="KAH0814742.1"/>
    <property type="molecule type" value="Genomic_DNA"/>
</dbReference>
<protein>
    <recommendedName>
        <fullName evidence="2">Methyltransferase domain-containing protein</fullName>
    </recommendedName>
</protein>
<proteinExistence type="predicted"/>
<organism evidence="3 4">
    <name type="scientific">Tenebrio molitor</name>
    <name type="common">Yellow mealworm beetle</name>
    <dbReference type="NCBI Taxonomy" id="7067"/>
    <lineage>
        <taxon>Eukaryota</taxon>
        <taxon>Metazoa</taxon>
        <taxon>Ecdysozoa</taxon>
        <taxon>Arthropoda</taxon>
        <taxon>Hexapoda</taxon>
        <taxon>Insecta</taxon>
        <taxon>Pterygota</taxon>
        <taxon>Neoptera</taxon>
        <taxon>Endopterygota</taxon>
        <taxon>Coleoptera</taxon>
        <taxon>Polyphaga</taxon>
        <taxon>Cucujiformia</taxon>
        <taxon>Tenebrionidae</taxon>
        <taxon>Tenebrio</taxon>
    </lineage>
</organism>
<feature type="region of interest" description="Disordered" evidence="1">
    <location>
        <begin position="357"/>
        <end position="437"/>
    </location>
</feature>
<dbReference type="GO" id="GO:0006281">
    <property type="term" value="P:DNA repair"/>
    <property type="evidence" value="ECO:0007669"/>
    <property type="project" value="InterPro"/>
</dbReference>
<feature type="domain" description="Methyltransferase" evidence="2">
    <location>
        <begin position="157"/>
        <end position="248"/>
    </location>
</feature>
<reference evidence="3" key="1">
    <citation type="journal article" date="2020" name="J Insects Food Feed">
        <title>The yellow mealworm (Tenebrio molitor) genome: a resource for the emerging insects as food and feed industry.</title>
        <authorList>
            <person name="Eriksson T."/>
            <person name="Andere A."/>
            <person name="Kelstrup H."/>
            <person name="Emery V."/>
            <person name="Picard C."/>
        </authorList>
    </citation>
    <scope>NUCLEOTIDE SEQUENCE</scope>
    <source>
        <strain evidence="3">Stoneville</strain>
        <tissue evidence="3">Whole head</tissue>
    </source>
</reference>
<reference evidence="3" key="2">
    <citation type="submission" date="2021-08" db="EMBL/GenBank/DDBJ databases">
        <authorList>
            <person name="Eriksson T."/>
        </authorList>
    </citation>
    <scope>NUCLEOTIDE SEQUENCE</scope>
    <source>
        <strain evidence="3">Stoneville</strain>
        <tissue evidence="3">Whole head</tissue>
    </source>
</reference>
<dbReference type="Pfam" id="PF15925">
    <property type="entry name" value="SOSSC"/>
    <property type="match status" value="1"/>
</dbReference>
<comment type="caution">
    <text evidence="3">The sequence shown here is derived from an EMBL/GenBank/DDBJ whole genome shotgun (WGS) entry which is preliminary data.</text>
</comment>
<dbReference type="CDD" id="cd02440">
    <property type="entry name" value="AdoMet_MTases"/>
    <property type="match status" value="1"/>
</dbReference>
<evidence type="ECO:0000313" key="4">
    <source>
        <dbReference type="Proteomes" id="UP000719412"/>
    </source>
</evidence>
<dbReference type="Proteomes" id="UP000719412">
    <property type="component" value="Unassembled WGS sequence"/>
</dbReference>
<feature type="compositionally biased region" description="Polar residues" evidence="1">
    <location>
        <begin position="427"/>
        <end position="437"/>
    </location>
</feature>
<dbReference type="GO" id="GO:0070876">
    <property type="term" value="C:SOSS complex"/>
    <property type="evidence" value="ECO:0007669"/>
    <property type="project" value="InterPro"/>
</dbReference>
<dbReference type="Pfam" id="PF13847">
    <property type="entry name" value="Methyltransf_31"/>
    <property type="match status" value="1"/>
</dbReference>
<dbReference type="InterPro" id="IPR002052">
    <property type="entry name" value="DNA_methylase_N6_adenine_CS"/>
</dbReference>
<feature type="compositionally biased region" description="Low complexity" evidence="1">
    <location>
        <begin position="405"/>
        <end position="422"/>
    </location>
</feature>
<dbReference type="InterPro" id="IPR031821">
    <property type="entry name" value="SOSSC"/>
</dbReference>
<dbReference type="InterPro" id="IPR029063">
    <property type="entry name" value="SAM-dependent_MTases_sf"/>
</dbReference>
<accession>A0A8J6HI77</accession>
<keyword evidence="4" id="KW-1185">Reference proteome</keyword>
<feature type="compositionally biased region" description="Low complexity" evidence="1">
    <location>
        <begin position="372"/>
        <end position="383"/>
    </location>
</feature>
<dbReference type="PANTHER" id="PTHR23290:SF0">
    <property type="entry name" value="RRNA N6-ADENOSINE-METHYLTRANSFERASE METTL5"/>
    <property type="match status" value="1"/>
</dbReference>
<dbReference type="Gene3D" id="3.40.50.150">
    <property type="entry name" value="Vaccinia Virus protein VP39"/>
    <property type="match status" value="1"/>
</dbReference>
<evidence type="ECO:0000259" key="2">
    <source>
        <dbReference type="Pfam" id="PF13847"/>
    </source>
</evidence>
<evidence type="ECO:0000313" key="3">
    <source>
        <dbReference type="EMBL" id="KAH0814742.1"/>
    </source>
</evidence>